<evidence type="ECO:0008006" key="5">
    <source>
        <dbReference type="Google" id="ProtNLM"/>
    </source>
</evidence>
<gene>
    <name evidence="3" type="ORF">GCM10011507_17900</name>
</gene>
<evidence type="ECO:0000313" key="4">
    <source>
        <dbReference type="Proteomes" id="UP000648801"/>
    </source>
</evidence>
<evidence type="ECO:0000256" key="2">
    <source>
        <dbReference type="SAM" id="SignalP"/>
    </source>
</evidence>
<keyword evidence="1" id="KW-0472">Membrane</keyword>
<comment type="caution">
    <text evidence="3">The sequence shown here is derived from an EMBL/GenBank/DDBJ whole genome shotgun (WGS) entry which is preliminary data.</text>
</comment>
<reference evidence="3" key="2">
    <citation type="submission" date="2020-09" db="EMBL/GenBank/DDBJ databases">
        <authorList>
            <person name="Sun Q."/>
            <person name="Zhou Y."/>
        </authorList>
    </citation>
    <scope>NUCLEOTIDE SEQUENCE</scope>
    <source>
        <strain evidence="3">CGMCC 1.15447</strain>
    </source>
</reference>
<sequence length="164" mass="17362">MPRWLLAASLLLYVATPLLAMASEDRASVGGDITVQENETAGDIACVFCSVHVHGDVKGDVAVVLGSLTVDSDHSIKGDVAVVGGDLNMSDGSEVGGDVAVVAGSANLAPDAMIHGSRSILPGRAWLLVPFAPLLFLIGIIWLIVYLVRRQRYAYAQYPGVRRY</sequence>
<proteinExistence type="predicted"/>
<feature type="transmembrane region" description="Helical" evidence="1">
    <location>
        <begin position="125"/>
        <end position="148"/>
    </location>
</feature>
<feature type="signal peptide" evidence="2">
    <location>
        <begin position="1"/>
        <end position="22"/>
    </location>
</feature>
<feature type="chain" id="PRO_5037041761" description="Polymer-forming cytoskeletal protein" evidence="2">
    <location>
        <begin position="23"/>
        <end position="164"/>
    </location>
</feature>
<name>A0A916RTP1_9BACT</name>
<dbReference type="Proteomes" id="UP000648801">
    <property type="component" value="Unassembled WGS sequence"/>
</dbReference>
<organism evidence="3 4">
    <name type="scientific">Edaphobacter acidisoli</name>
    <dbReference type="NCBI Taxonomy" id="2040573"/>
    <lineage>
        <taxon>Bacteria</taxon>
        <taxon>Pseudomonadati</taxon>
        <taxon>Acidobacteriota</taxon>
        <taxon>Terriglobia</taxon>
        <taxon>Terriglobales</taxon>
        <taxon>Acidobacteriaceae</taxon>
        <taxon>Edaphobacter</taxon>
    </lineage>
</organism>
<dbReference type="RefSeq" id="WP_188758974.1">
    <property type="nucleotide sequence ID" value="NZ_BMJB01000001.1"/>
</dbReference>
<evidence type="ECO:0000313" key="3">
    <source>
        <dbReference type="EMBL" id="GGA66838.1"/>
    </source>
</evidence>
<dbReference type="EMBL" id="BMJB01000001">
    <property type="protein sequence ID" value="GGA66838.1"/>
    <property type="molecule type" value="Genomic_DNA"/>
</dbReference>
<keyword evidence="2" id="KW-0732">Signal</keyword>
<dbReference type="AlphaFoldDB" id="A0A916RTP1"/>
<reference evidence="3" key="1">
    <citation type="journal article" date="2014" name="Int. J. Syst. Evol. Microbiol.">
        <title>Complete genome sequence of Corynebacterium casei LMG S-19264T (=DSM 44701T), isolated from a smear-ripened cheese.</title>
        <authorList>
            <consortium name="US DOE Joint Genome Institute (JGI-PGF)"/>
            <person name="Walter F."/>
            <person name="Albersmeier A."/>
            <person name="Kalinowski J."/>
            <person name="Ruckert C."/>
        </authorList>
    </citation>
    <scope>NUCLEOTIDE SEQUENCE</scope>
    <source>
        <strain evidence="3">CGMCC 1.15447</strain>
    </source>
</reference>
<evidence type="ECO:0000256" key="1">
    <source>
        <dbReference type="SAM" id="Phobius"/>
    </source>
</evidence>
<keyword evidence="1" id="KW-1133">Transmembrane helix</keyword>
<protein>
    <recommendedName>
        <fullName evidence="5">Polymer-forming cytoskeletal protein</fullName>
    </recommendedName>
</protein>
<keyword evidence="1" id="KW-0812">Transmembrane</keyword>
<keyword evidence="4" id="KW-1185">Reference proteome</keyword>
<accession>A0A916RTP1</accession>